<reference evidence="1" key="1">
    <citation type="journal article" date="2014" name="Front. Microbiol.">
        <title>High frequency of phylogenetically diverse reductive dehalogenase-homologous genes in deep subseafloor sedimentary metagenomes.</title>
        <authorList>
            <person name="Kawai M."/>
            <person name="Futagami T."/>
            <person name="Toyoda A."/>
            <person name="Takaki Y."/>
            <person name="Nishi S."/>
            <person name="Hori S."/>
            <person name="Arai W."/>
            <person name="Tsubouchi T."/>
            <person name="Morono Y."/>
            <person name="Uchiyama I."/>
            <person name="Ito T."/>
            <person name="Fujiyama A."/>
            <person name="Inagaki F."/>
            <person name="Takami H."/>
        </authorList>
    </citation>
    <scope>NUCLEOTIDE SEQUENCE</scope>
    <source>
        <strain evidence="1">Expedition CK06-06</strain>
    </source>
</reference>
<protein>
    <submittedName>
        <fullName evidence="1">Uncharacterized protein</fullName>
    </submittedName>
</protein>
<dbReference type="AlphaFoldDB" id="X0YUB5"/>
<evidence type="ECO:0000313" key="1">
    <source>
        <dbReference type="EMBL" id="GAG60214.1"/>
    </source>
</evidence>
<organism evidence="1">
    <name type="scientific">marine sediment metagenome</name>
    <dbReference type="NCBI Taxonomy" id="412755"/>
    <lineage>
        <taxon>unclassified sequences</taxon>
        <taxon>metagenomes</taxon>
        <taxon>ecological metagenomes</taxon>
    </lineage>
</organism>
<accession>X0YUB5</accession>
<name>X0YUB5_9ZZZZ</name>
<sequence>MKYPLKQLIAHCIEPEGFNRMDLIPRYLAVGNHVGANDYGWDIYSKMMDIVERGKRTSEQQRENFISLIDTVGNETFDLEEHPLLFKTGTWRLADGAHRLSCALYFGHGTISMVMDNKAKLHDFIGIDWFEKRDFTREQVRQILRARDDIYKRLELL</sequence>
<comment type="caution">
    <text evidence="1">The sequence shown here is derived from an EMBL/GenBank/DDBJ whole genome shotgun (WGS) entry which is preliminary data.</text>
</comment>
<dbReference type="EMBL" id="BART01008939">
    <property type="protein sequence ID" value="GAG60214.1"/>
    <property type="molecule type" value="Genomic_DNA"/>
</dbReference>
<proteinExistence type="predicted"/>
<gene>
    <name evidence="1" type="ORF">S01H4_19960</name>
</gene>